<protein>
    <recommendedName>
        <fullName evidence="3">Replication factor A C-terminal domain-containing protein</fullName>
    </recommendedName>
</protein>
<evidence type="ECO:0008006" key="3">
    <source>
        <dbReference type="Google" id="ProtNLM"/>
    </source>
</evidence>
<evidence type="ECO:0000313" key="2">
    <source>
        <dbReference type="Proteomes" id="UP000595140"/>
    </source>
</evidence>
<dbReference type="Gene3D" id="2.40.50.140">
    <property type="entry name" value="Nucleic acid-binding proteins"/>
    <property type="match status" value="1"/>
</dbReference>
<reference evidence="1 2" key="1">
    <citation type="submission" date="2018-04" db="EMBL/GenBank/DDBJ databases">
        <authorList>
            <person name="Vogel A."/>
        </authorList>
    </citation>
    <scope>NUCLEOTIDE SEQUENCE [LARGE SCALE GENOMIC DNA]</scope>
</reference>
<proteinExistence type="predicted"/>
<dbReference type="EMBL" id="OOIL02002181">
    <property type="protein sequence ID" value="VFQ80797.1"/>
    <property type="molecule type" value="Genomic_DNA"/>
</dbReference>
<organism evidence="1 2">
    <name type="scientific">Cuscuta campestris</name>
    <dbReference type="NCBI Taxonomy" id="132261"/>
    <lineage>
        <taxon>Eukaryota</taxon>
        <taxon>Viridiplantae</taxon>
        <taxon>Streptophyta</taxon>
        <taxon>Embryophyta</taxon>
        <taxon>Tracheophyta</taxon>
        <taxon>Spermatophyta</taxon>
        <taxon>Magnoliopsida</taxon>
        <taxon>eudicotyledons</taxon>
        <taxon>Gunneridae</taxon>
        <taxon>Pentapetalae</taxon>
        <taxon>asterids</taxon>
        <taxon>lamiids</taxon>
        <taxon>Solanales</taxon>
        <taxon>Convolvulaceae</taxon>
        <taxon>Cuscuteae</taxon>
        <taxon>Cuscuta</taxon>
        <taxon>Cuscuta subgen. Grammica</taxon>
        <taxon>Cuscuta sect. Cleistogrammica</taxon>
    </lineage>
</organism>
<dbReference type="SUPFAM" id="SSF50249">
    <property type="entry name" value="Nucleic acid-binding proteins"/>
    <property type="match status" value="1"/>
</dbReference>
<accession>A0A484LWZ2</accession>
<keyword evidence="2" id="KW-1185">Reference proteome</keyword>
<dbReference type="InterPro" id="IPR012340">
    <property type="entry name" value="NA-bd_OB-fold"/>
</dbReference>
<dbReference type="Proteomes" id="UP000595140">
    <property type="component" value="Unassembled WGS sequence"/>
</dbReference>
<sequence>MMLFRDVGVKDDTEFTRFIIFDEEAEKTIGHSAISVYDIEDKIVENETEGELSALVANIIGCRFVFLVKLSKYNKTAYKQSFTATRVFPESYIDKWDKSQESDNASSSC</sequence>
<evidence type="ECO:0000313" key="1">
    <source>
        <dbReference type="EMBL" id="VFQ80797.1"/>
    </source>
</evidence>
<gene>
    <name evidence="1" type="ORF">CCAM_LOCUS22573</name>
</gene>
<dbReference type="OrthoDB" id="1073616at2759"/>
<name>A0A484LWZ2_9ASTE</name>
<dbReference type="AlphaFoldDB" id="A0A484LWZ2"/>